<accession>A0A1Y1KS00</accession>
<dbReference type="PANTHER" id="PTHR23427">
    <property type="entry name" value="SURFEIT LOCUS PROTEIN"/>
    <property type="match status" value="1"/>
</dbReference>
<keyword evidence="3" id="KW-0813">Transport</keyword>
<feature type="transmembrane region" description="Helical" evidence="9">
    <location>
        <begin position="58"/>
        <end position="77"/>
    </location>
</feature>
<dbReference type="GO" id="GO:0015031">
    <property type="term" value="P:protein transport"/>
    <property type="evidence" value="ECO:0007669"/>
    <property type="project" value="UniProtKB-KW"/>
</dbReference>
<comment type="similarity">
    <text evidence="2">Belongs to the SURF4 family.</text>
</comment>
<name>A0A1Y1KS00_PHOPY</name>
<evidence type="ECO:0000256" key="5">
    <source>
        <dbReference type="ARBA" id="ARBA00022824"/>
    </source>
</evidence>
<feature type="transmembrane region" description="Helical" evidence="9">
    <location>
        <begin position="204"/>
        <end position="220"/>
    </location>
</feature>
<feature type="transmembrane region" description="Helical" evidence="9">
    <location>
        <begin position="240"/>
        <end position="261"/>
    </location>
</feature>
<comment type="subcellular location">
    <subcellularLocation>
        <location evidence="1">Endoplasmic reticulum membrane</location>
        <topology evidence="1">Multi-pass membrane protein</topology>
    </subcellularLocation>
</comment>
<keyword evidence="5" id="KW-0256">Endoplasmic reticulum</keyword>
<evidence type="ECO:0000256" key="3">
    <source>
        <dbReference type="ARBA" id="ARBA00022448"/>
    </source>
</evidence>
<evidence type="ECO:0000256" key="7">
    <source>
        <dbReference type="ARBA" id="ARBA00022989"/>
    </source>
</evidence>
<keyword evidence="4 9" id="KW-0812">Transmembrane</keyword>
<organism evidence="10">
    <name type="scientific">Photinus pyralis</name>
    <name type="common">Common eastern firefly</name>
    <name type="synonym">Lampyris pyralis</name>
    <dbReference type="NCBI Taxonomy" id="7054"/>
    <lineage>
        <taxon>Eukaryota</taxon>
        <taxon>Metazoa</taxon>
        <taxon>Ecdysozoa</taxon>
        <taxon>Arthropoda</taxon>
        <taxon>Hexapoda</taxon>
        <taxon>Insecta</taxon>
        <taxon>Pterygota</taxon>
        <taxon>Neoptera</taxon>
        <taxon>Endopterygota</taxon>
        <taxon>Coleoptera</taxon>
        <taxon>Polyphaga</taxon>
        <taxon>Elateriformia</taxon>
        <taxon>Elateroidea</taxon>
        <taxon>Lampyridae</taxon>
        <taxon>Lampyrinae</taxon>
        <taxon>Photinus</taxon>
    </lineage>
</organism>
<reference evidence="11" key="3">
    <citation type="submission" date="2019-08" db="EMBL/GenBank/DDBJ databases">
        <authorList>
            <consortium name="Photinus pyralis genome working group"/>
            <person name="Fallon T.R."/>
            <person name="Sander Lower S.E."/>
            <person name="Weng J.-K."/>
        </authorList>
    </citation>
    <scope>NUCLEOTIDE SEQUENCE</scope>
    <source>
        <strain evidence="11">1611_PpyrPB1</strain>
        <tissue evidence="11">Whole body</tissue>
    </source>
</reference>
<keyword evidence="12" id="KW-1185">Reference proteome</keyword>
<evidence type="ECO:0000256" key="1">
    <source>
        <dbReference type="ARBA" id="ARBA00004477"/>
    </source>
</evidence>
<dbReference type="PROSITE" id="PS01339">
    <property type="entry name" value="SURF4"/>
    <property type="match status" value="1"/>
</dbReference>
<feature type="transmembrane region" description="Helical" evidence="9">
    <location>
        <begin position="89"/>
        <end position="111"/>
    </location>
</feature>
<dbReference type="GO" id="GO:0005789">
    <property type="term" value="C:endoplasmic reticulum membrane"/>
    <property type="evidence" value="ECO:0007669"/>
    <property type="project" value="UniProtKB-SubCell"/>
</dbReference>
<keyword evidence="8 9" id="KW-0472">Membrane</keyword>
<dbReference type="InParanoid" id="A0A1Y1KS00"/>
<keyword evidence="7 9" id="KW-1133">Transmembrane helix</keyword>
<dbReference type="GO" id="GO:0007030">
    <property type="term" value="P:Golgi organization"/>
    <property type="evidence" value="ECO:0007669"/>
    <property type="project" value="TreeGrafter"/>
</dbReference>
<dbReference type="EMBL" id="VVIM01000011">
    <property type="protein sequence ID" value="KAB0791359.1"/>
    <property type="molecule type" value="Genomic_DNA"/>
</dbReference>
<evidence type="ECO:0000256" key="6">
    <source>
        <dbReference type="ARBA" id="ARBA00022927"/>
    </source>
</evidence>
<evidence type="ECO:0000313" key="12">
    <source>
        <dbReference type="Proteomes" id="UP000327044"/>
    </source>
</evidence>
<feature type="transmembrane region" description="Helical" evidence="9">
    <location>
        <begin position="180"/>
        <end position="197"/>
    </location>
</feature>
<evidence type="ECO:0008006" key="13">
    <source>
        <dbReference type="Google" id="ProtNLM"/>
    </source>
</evidence>
<evidence type="ECO:0000256" key="4">
    <source>
        <dbReference type="ARBA" id="ARBA00022692"/>
    </source>
</evidence>
<reference evidence="10" key="1">
    <citation type="journal article" date="2016" name="Sci. Rep.">
        <title>Molecular characterization of firefly nuptial gifts: a multi-omics approach sheds light on postcopulatory sexual selection.</title>
        <authorList>
            <person name="Al-Wathiqui N."/>
            <person name="Fallon T.R."/>
            <person name="South A."/>
            <person name="Weng J.K."/>
            <person name="Lewis S.M."/>
        </authorList>
    </citation>
    <scope>NUCLEOTIDE SEQUENCE</scope>
</reference>
<keyword evidence="6" id="KW-0653">Protein transport</keyword>
<dbReference type="OrthoDB" id="7859621at2759"/>
<evidence type="ECO:0000256" key="8">
    <source>
        <dbReference type="ARBA" id="ARBA00023136"/>
    </source>
</evidence>
<dbReference type="InterPro" id="IPR002995">
    <property type="entry name" value="Surf4"/>
</dbReference>
<evidence type="ECO:0000256" key="9">
    <source>
        <dbReference type="SAM" id="Phobius"/>
    </source>
</evidence>
<evidence type="ECO:0000313" key="10">
    <source>
        <dbReference type="EMBL" id="JAV62475.1"/>
    </source>
</evidence>
<dbReference type="PANTHER" id="PTHR23427:SF1">
    <property type="entry name" value="SURFEIT LOCUS PROTEIN 4"/>
    <property type="match status" value="1"/>
</dbReference>
<proteinExistence type="inferred from homology"/>
<protein>
    <recommendedName>
        <fullName evidence="13">Surfeit locus protein 4 homolog</fullName>
    </recommendedName>
</protein>
<sequence length="270" mass="30566">MNIPNEYVSTAEDTADQVIRKLKHILPTVARVCLISTFLEDGLRMWFQWSEQREYMNMQWGCGQIIATLFVVVNLLGQLGGCVMVIIQYKVAIACGVLFFIVFLQTIAYSILWDAQFLLRNLALIGALLLVLAESRGEAKSLFAGVPSLGENKPKNYLQLTGRILLAFMFITLIRFELSFVQIVLDILGSALMVLVTIGYKTKLSALILVLLLTTLNFYHNSWWRYPSHAPVRDFLKYDFFQTLSVVGGLLMIVYLGPGGVSMDEHKKKW</sequence>
<evidence type="ECO:0000313" key="11">
    <source>
        <dbReference type="EMBL" id="KAB0791359.1"/>
    </source>
</evidence>
<reference evidence="11 12" key="2">
    <citation type="journal article" date="2018" name="Elife">
        <title>Firefly genomes illuminate parallel origins of bioluminescence in beetles.</title>
        <authorList>
            <person name="Fallon T.R."/>
            <person name="Lower S.E."/>
            <person name="Chang C.H."/>
            <person name="Bessho-Uehara M."/>
            <person name="Martin G.J."/>
            <person name="Bewick A.J."/>
            <person name="Behringer M."/>
            <person name="Debat H.J."/>
            <person name="Wong I."/>
            <person name="Day J.C."/>
            <person name="Suvorov A."/>
            <person name="Silva C.J."/>
            <person name="Stanger-Hall K.F."/>
            <person name="Hall D.W."/>
            <person name="Schmitz R.J."/>
            <person name="Nelson D.R."/>
            <person name="Lewis S.M."/>
            <person name="Shigenobu S."/>
            <person name="Bybee S.M."/>
            <person name="Larracuente A.M."/>
            <person name="Oba Y."/>
            <person name="Weng J.K."/>
        </authorList>
    </citation>
    <scope>NUCLEOTIDE SEQUENCE [LARGE SCALE GENOMIC DNA]</scope>
    <source>
        <strain evidence="11">1611_PpyrPB1</strain>
        <tissue evidence="11">Whole body</tissue>
    </source>
</reference>
<dbReference type="Pfam" id="PF02077">
    <property type="entry name" value="SURF4"/>
    <property type="match status" value="1"/>
</dbReference>
<dbReference type="InterPro" id="IPR045214">
    <property type="entry name" value="Surf1/Surf4"/>
</dbReference>
<evidence type="ECO:0000256" key="2">
    <source>
        <dbReference type="ARBA" id="ARBA00006945"/>
    </source>
</evidence>
<feature type="transmembrane region" description="Helical" evidence="9">
    <location>
        <begin position="117"/>
        <end position="135"/>
    </location>
</feature>
<dbReference type="EMBL" id="GEZM01079235">
    <property type="protein sequence ID" value="JAV62475.1"/>
    <property type="molecule type" value="Transcribed_RNA"/>
</dbReference>
<dbReference type="Proteomes" id="UP000327044">
    <property type="component" value="Unassembled WGS sequence"/>
</dbReference>
<gene>
    <name evidence="11" type="ORF">PPYR_03159</name>
</gene>
<dbReference type="GO" id="GO:0005793">
    <property type="term" value="C:endoplasmic reticulum-Golgi intermediate compartment"/>
    <property type="evidence" value="ECO:0007669"/>
    <property type="project" value="TreeGrafter"/>
</dbReference>
<dbReference type="FunCoup" id="A0A1Y1KS00">
    <property type="interactions" value="1726"/>
</dbReference>
<dbReference type="AlphaFoldDB" id="A0A1Y1KS00"/>